<protein>
    <submittedName>
        <fullName evidence="2">Uncharacterized protein</fullName>
    </submittedName>
</protein>
<gene>
    <name evidence="2" type="ORF">N7505_003177</name>
</gene>
<dbReference type="InterPro" id="IPR027796">
    <property type="entry name" value="OTT_1508_deam-like"/>
</dbReference>
<keyword evidence="3" id="KW-1185">Reference proteome</keyword>
<evidence type="ECO:0000313" key="2">
    <source>
        <dbReference type="EMBL" id="KAJ5274632.1"/>
    </source>
</evidence>
<comment type="caution">
    <text evidence="2">The sequence shown here is derived from an EMBL/GenBank/DDBJ whole genome shotgun (WGS) entry which is preliminary data.</text>
</comment>
<organism evidence="2 3">
    <name type="scientific">Penicillium chrysogenum</name>
    <name type="common">Penicillium notatum</name>
    <dbReference type="NCBI Taxonomy" id="5076"/>
    <lineage>
        <taxon>Eukaryota</taxon>
        <taxon>Fungi</taxon>
        <taxon>Dikarya</taxon>
        <taxon>Ascomycota</taxon>
        <taxon>Pezizomycotina</taxon>
        <taxon>Eurotiomycetes</taxon>
        <taxon>Eurotiomycetidae</taxon>
        <taxon>Eurotiales</taxon>
        <taxon>Aspergillaceae</taxon>
        <taxon>Penicillium</taxon>
        <taxon>Penicillium chrysogenum species complex</taxon>
    </lineage>
</organism>
<accession>A0ABQ8WPH1</accession>
<sequence>MNRVQRLQPSSQKSSHEASAWNLSTEIESEITTLAAICQVRHQQRAPLGTNVDGDVKSAESAGDEQMHCDRQPSTSIAASLTEEGTTSVKMRFLDRLAETLCYKKDPHYVTCTAMQETADEVNILALRNARWGEKDIELLEEVARQLELVANRKPFGIEILPDLQAMLSEYYTPRLHYHASQLLDLVVEKKEMRKLVACLKAFDSGEISSTILVSIIYDICYSTTFYSEINRLFTDKQVKRLVRELGFLCRPKYAYNAFWEAAREIEGFQSMKITLVPGAKARHVPPSISLCPQSSTKADQKVRLELRKKKWIHAEMGMVTHLISKDSVAQTFAYLGISKKTCLMCGHILQSLGLFQARNNHGKVYSQWTLPSSLIIPSSHQGKLDPAVQSLRDMLRHECAVKDDQHLDAVKESTISTPVAPKTAEWSPFYRHIPDPRSEARQAEWLSTSSSRAIAQNR</sequence>
<proteinExistence type="predicted"/>
<evidence type="ECO:0000256" key="1">
    <source>
        <dbReference type="SAM" id="MobiDB-lite"/>
    </source>
</evidence>
<dbReference type="Pfam" id="PF14441">
    <property type="entry name" value="OTT_1508_deam"/>
    <property type="match status" value="1"/>
</dbReference>
<evidence type="ECO:0000313" key="3">
    <source>
        <dbReference type="Proteomes" id="UP001220256"/>
    </source>
</evidence>
<reference evidence="2 3" key="1">
    <citation type="journal article" date="2023" name="IMA Fungus">
        <title>Comparative genomic study of the Penicillium genus elucidates a diverse pangenome and 15 lateral gene transfer events.</title>
        <authorList>
            <person name="Petersen C."/>
            <person name="Sorensen T."/>
            <person name="Nielsen M.R."/>
            <person name="Sondergaard T.E."/>
            <person name="Sorensen J.L."/>
            <person name="Fitzpatrick D.A."/>
            <person name="Frisvad J.C."/>
            <person name="Nielsen K.L."/>
        </authorList>
    </citation>
    <scope>NUCLEOTIDE SEQUENCE [LARGE SCALE GENOMIC DNA]</scope>
    <source>
        <strain evidence="2 3">IBT 3361</strain>
    </source>
</reference>
<name>A0ABQ8WPH1_PENCH</name>
<feature type="region of interest" description="Disordered" evidence="1">
    <location>
        <begin position="49"/>
        <end position="68"/>
    </location>
</feature>
<dbReference type="EMBL" id="JAPVEB010000002">
    <property type="protein sequence ID" value="KAJ5274632.1"/>
    <property type="molecule type" value="Genomic_DNA"/>
</dbReference>
<dbReference type="Proteomes" id="UP001220256">
    <property type="component" value="Unassembled WGS sequence"/>
</dbReference>